<gene>
    <name evidence="1" type="ORF">LCGC14_2197740</name>
</gene>
<dbReference type="EMBL" id="LAZR01028892">
    <property type="protein sequence ID" value="KKL61197.1"/>
    <property type="molecule type" value="Genomic_DNA"/>
</dbReference>
<dbReference type="Pfam" id="PF20027">
    <property type="entry name" value="DUF6435"/>
    <property type="match status" value="1"/>
</dbReference>
<dbReference type="InterPro" id="IPR045493">
    <property type="entry name" value="DUF6435"/>
</dbReference>
<comment type="caution">
    <text evidence="1">The sequence shown here is derived from an EMBL/GenBank/DDBJ whole genome shotgun (WGS) entry which is preliminary data.</text>
</comment>
<evidence type="ECO:0000313" key="1">
    <source>
        <dbReference type="EMBL" id="KKL61197.1"/>
    </source>
</evidence>
<proteinExistence type="predicted"/>
<dbReference type="NCBIfam" id="NF033487">
    <property type="entry name" value="Lacal_2735_fam"/>
    <property type="match status" value="1"/>
</dbReference>
<dbReference type="AlphaFoldDB" id="A0A0F9GDD3"/>
<organism evidence="1">
    <name type="scientific">marine sediment metagenome</name>
    <dbReference type="NCBI Taxonomy" id="412755"/>
    <lineage>
        <taxon>unclassified sequences</taxon>
        <taxon>metagenomes</taxon>
        <taxon>ecological metagenomes</taxon>
    </lineage>
</organism>
<protein>
    <recommendedName>
        <fullName evidence="2">Lacal_2735 family protein</fullName>
    </recommendedName>
</protein>
<evidence type="ECO:0008006" key="2">
    <source>
        <dbReference type="Google" id="ProtNLM"/>
    </source>
</evidence>
<name>A0A0F9GDD3_9ZZZZ</name>
<sequence length="62" mass="6985">MLGFLKADPKKKLQKAYEDKLAKALYAQRNGDLRSHGTLMEEAENLYAEIKALDDKTSSAKQ</sequence>
<accession>A0A0F9GDD3</accession>
<reference evidence="1" key="1">
    <citation type="journal article" date="2015" name="Nature">
        <title>Complex archaea that bridge the gap between prokaryotes and eukaryotes.</title>
        <authorList>
            <person name="Spang A."/>
            <person name="Saw J.H."/>
            <person name="Jorgensen S.L."/>
            <person name="Zaremba-Niedzwiedzka K."/>
            <person name="Martijn J."/>
            <person name="Lind A.E."/>
            <person name="van Eijk R."/>
            <person name="Schleper C."/>
            <person name="Guy L."/>
            <person name="Ettema T.J."/>
        </authorList>
    </citation>
    <scope>NUCLEOTIDE SEQUENCE</scope>
</reference>